<comment type="caution">
    <text evidence="6">The sequence shown here is derived from an EMBL/GenBank/DDBJ whole genome shotgun (WGS) entry which is preliminary data.</text>
</comment>
<accession>A0A953HS46</accession>
<comment type="subcellular location">
    <subcellularLocation>
        <location evidence="5">Cell membrane</location>
        <topology evidence="5">Multi-pass membrane protein</topology>
    </subcellularLocation>
    <subcellularLocation>
        <location evidence="1">Membrane</location>
        <topology evidence="1">Multi-pass membrane protein</topology>
    </subcellularLocation>
</comment>
<dbReference type="AlphaFoldDB" id="A0A953HS46"/>
<feature type="transmembrane region" description="Helical" evidence="5">
    <location>
        <begin position="111"/>
        <end position="132"/>
    </location>
</feature>
<gene>
    <name evidence="6" type="ORF">KUV50_04425</name>
</gene>
<feature type="transmembrane region" description="Helical" evidence="5">
    <location>
        <begin position="51"/>
        <end position="71"/>
    </location>
</feature>
<evidence type="ECO:0000256" key="2">
    <source>
        <dbReference type="ARBA" id="ARBA00022692"/>
    </source>
</evidence>
<evidence type="ECO:0000256" key="1">
    <source>
        <dbReference type="ARBA" id="ARBA00004141"/>
    </source>
</evidence>
<feature type="transmembrane region" description="Helical" evidence="5">
    <location>
        <begin position="247"/>
        <end position="264"/>
    </location>
</feature>
<keyword evidence="7" id="KW-1185">Reference proteome</keyword>
<dbReference type="InterPro" id="IPR002781">
    <property type="entry name" value="TM_pro_TauE-like"/>
</dbReference>
<comment type="similarity">
    <text evidence="5">Belongs to the 4-toluene sulfonate uptake permease (TSUP) (TC 2.A.102) family.</text>
</comment>
<keyword evidence="4 5" id="KW-0472">Membrane</keyword>
<dbReference type="GO" id="GO:0005886">
    <property type="term" value="C:plasma membrane"/>
    <property type="evidence" value="ECO:0007669"/>
    <property type="project" value="UniProtKB-SubCell"/>
</dbReference>
<keyword evidence="2 5" id="KW-0812">Transmembrane</keyword>
<dbReference type="InterPro" id="IPR051598">
    <property type="entry name" value="TSUP/Inactive_protease-like"/>
</dbReference>
<reference evidence="6" key="1">
    <citation type="submission" date="2021-06" db="EMBL/GenBank/DDBJ databases">
        <title>44 bacteria genomes isolated from Dapeng, Shenzhen.</title>
        <authorList>
            <person name="Zheng W."/>
            <person name="Yu S."/>
            <person name="Huang Y."/>
        </authorList>
    </citation>
    <scope>NUCLEOTIDE SEQUENCE</scope>
    <source>
        <strain evidence="6">DP5N28-2</strain>
    </source>
</reference>
<dbReference type="PANTHER" id="PTHR43701">
    <property type="entry name" value="MEMBRANE TRANSPORTER PROTEIN MJ0441-RELATED"/>
    <property type="match status" value="1"/>
</dbReference>
<evidence type="ECO:0000256" key="5">
    <source>
        <dbReference type="RuleBase" id="RU363041"/>
    </source>
</evidence>
<feature type="transmembrane region" description="Helical" evidence="5">
    <location>
        <begin position="153"/>
        <end position="180"/>
    </location>
</feature>
<organism evidence="6 7">
    <name type="scientific">Membranihabitans marinus</name>
    <dbReference type="NCBI Taxonomy" id="1227546"/>
    <lineage>
        <taxon>Bacteria</taxon>
        <taxon>Pseudomonadati</taxon>
        <taxon>Bacteroidota</taxon>
        <taxon>Saprospiria</taxon>
        <taxon>Saprospirales</taxon>
        <taxon>Saprospiraceae</taxon>
        <taxon>Membranihabitans</taxon>
    </lineage>
</organism>
<evidence type="ECO:0000313" key="7">
    <source>
        <dbReference type="Proteomes" id="UP000753961"/>
    </source>
</evidence>
<feature type="transmembrane region" description="Helical" evidence="5">
    <location>
        <begin position="216"/>
        <end position="235"/>
    </location>
</feature>
<evidence type="ECO:0000256" key="4">
    <source>
        <dbReference type="ARBA" id="ARBA00023136"/>
    </source>
</evidence>
<dbReference type="RefSeq" id="WP_222578889.1">
    <property type="nucleotide sequence ID" value="NZ_JAHVHU010000004.1"/>
</dbReference>
<feature type="transmembrane region" description="Helical" evidence="5">
    <location>
        <begin position="12"/>
        <end position="45"/>
    </location>
</feature>
<name>A0A953HS46_9BACT</name>
<feature type="transmembrane region" description="Helical" evidence="5">
    <location>
        <begin position="78"/>
        <end position="99"/>
    </location>
</feature>
<dbReference type="Pfam" id="PF01925">
    <property type="entry name" value="TauE"/>
    <property type="match status" value="1"/>
</dbReference>
<dbReference type="Proteomes" id="UP000753961">
    <property type="component" value="Unassembled WGS sequence"/>
</dbReference>
<keyword evidence="5" id="KW-1003">Cell membrane</keyword>
<evidence type="ECO:0000256" key="3">
    <source>
        <dbReference type="ARBA" id="ARBA00022989"/>
    </source>
</evidence>
<keyword evidence="3 5" id="KW-1133">Transmembrane helix</keyword>
<dbReference type="EMBL" id="JAHVHU010000004">
    <property type="protein sequence ID" value="MBY5957370.1"/>
    <property type="molecule type" value="Genomic_DNA"/>
</dbReference>
<dbReference type="PANTHER" id="PTHR43701:SF2">
    <property type="entry name" value="MEMBRANE TRANSPORTER PROTEIN YJNA-RELATED"/>
    <property type="match status" value="1"/>
</dbReference>
<proteinExistence type="inferred from homology"/>
<evidence type="ECO:0000313" key="6">
    <source>
        <dbReference type="EMBL" id="MBY5957370.1"/>
    </source>
</evidence>
<protein>
    <recommendedName>
        <fullName evidence="5">Probable membrane transporter protein</fullName>
    </recommendedName>
</protein>
<feature type="transmembrane region" description="Helical" evidence="5">
    <location>
        <begin position="186"/>
        <end position="209"/>
    </location>
</feature>
<sequence length="265" mass="27598">MIFYSPIEPIYYILPVIGLIVGLLGTLVGGGGGFVFLPVLVLIIGVPTHTAVITSLVATLPVGLIGSFVHYKKGNVNVRVGLMFAAAGLFGAFAGVALANQFSDDGLQNVFGIYSICMGIYIFFNTQSMDLLTKNITGKTAPFTRKTIIKSSFFGFSAGTITGAFGTSGAAPLLAGLFSLKASIKIVVGTSLLIVASNTIFAIGSHFLVGKIDLTLVIFLTAGSAIGASIGPLLLSKMDTVKSEGNVRYIFAVIMALLGIVMIWS</sequence>